<comment type="caution">
    <text evidence="1">The sequence shown here is derived from an EMBL/GenBank/DDBJ whole genome shotgun (WGS) entry which is preliminary data.</text>
</comment>
<dbReference type="Proteomes" id="UP000813461">
    <property type="component" value="Unassembled WGS sequence"/>
</dbReference>
<dbReference type="OrthoDB" id="6359816at2759"/>
<dbReference type="InterPro" id="IPR011333">
    <property type="entry name" value="SKP1/BTB/POZ_sf"/>
</dbReference>
<sequence length="188" mass="21662">MSHDVHPAIICPRSHLLSDMIRSTPTGNVITLPDDTNPELITLLIQYCYEADYEPYYVAKSRSDLDDQRTPKLLKVYNKEMETHVKMFTLGHKHNVDGLQELVTAKFRQACQKFWYRLEFEEVAHEIVIRPGDELSLLRDVIVDTVATHGNLEERERESVSCCSPSGARGRIFTGKCRRDEVRSFAHL</sequence>
<accession>A0A8K0W1G1</accession>
<dbReference type="PANTHER" id="PTHR47843">
    <property type="entry name" value="BTB DOMAIN-CONTAINING PROTEIN-RELATED"/>
    <property type="match status" value="1"/>
</dbReference>
<name>A0A8K0W1G1_9PLEO</name>
<keyword evidence="2" id="KW-1185">Reference proteome</keyword>
<reference evidence="1" key="1">
    <citation type="journal article" date="2021" name="Nat. Commun.">
        <title>Genetic determinants of endophytism in the Arabidopsis root mycobiome.</title>
        <authorList>
            <person name="Mesny F."/>
            <person name="Miyauchi S."/>
            <person name="Thiergart T."/>
            <person name="Pickel B."/>
            <person name="Atanasova L."/>
            <person name="Karlsson M."/>
            <person name="Huettel B."/>
            <person name="Barry K.W."/>
            <person name="Haridas S."/>
            <person name="Chen C."/>
            <person name="Bauer D."/>
            <person name="Andreopoulos W."/>
            <person name="Pangilinan J."/>
            <person name="LaButti K."/>
            <person name="Riley R."/>
            <person name="Lipzen A."/>
            <person name="Clum A."/>
            <person name="Drula E."/>
            <person name="Henrissat B."/>
            <person name="Kohler A."/>
            <person name="Grigoriev I.V."/>
            <person name="Martin F.M."/>
            <person name="Hacquard S."/>
        </authorList>
    </citation>
    <scope>NUCLEOTIDE SEQUENCE</scope>
    <source>
        <strain evidence="1">MPI-SDFR-AT-0120</strain>
    </source>
</reference>
<evidence type="ECO:0008006" key="3">
    <source>
        <dbReference type="Google" id="ProtNLM"/>
    </source>
</evidence>
<dbReference type="AlphaFoldDB" id="A0A8K0W1G1"/>
<dbReference type="Gene3D" id="3.30.710.10">
    <property type="entry name" value="Potassium Channel Kv1.1, Chain A"/>
    <property type="match status" value="1"/>
</dbReference>
<dbReference type="PANTHER" id="PTHR47843:SF5">
    <property type="entry name" value="BTB_POZ DOMAIN PROTEIN"/>
    <property type="match status" value="1"/>
</dbReference>
<evidence type="ECO:0000313" key="2">
    <source>
        <dbReference type="Proteomes" id="UP000813461"/>
    </source>
</evidence>
<evidence type="ECO:0000313" key="1">
    <source>
        <dbReference type="EMBL" id="KAH7091578.1"/>
    </source>
</evidence>
<dbReference type="EMBL" id="JAGMVJ010000004">
    <property type="protein sequence ID" value="KAH7091578.1"/>
    <property type="molecule type" value="Genomic_DNA"/>
</dbReference>
<protein>
    <recommendedName>
        <fullName evidence="3">BTB domain-containing protein</fullName>
    </recommendedName>
</protein>
<organism evidence="1 2">
    <name type="scientific">Paraphoma chrysanthemicola</name>
    <dbReference type="NCBI Taxonomy" id="798071"/>
    <lineage>
        <taxon>Eukaryota</taxon>
        <taxon>Fungi</taxon>
        <taxon>Dikarya</taxon>
        <taxon>Ascomycota</taxon>
        <taxon>Pezizomycotina</taxon>
        <taxon>Dothideomycetes</taxon>
        <taxon>Pleosporomycetidae</taxon>
        <taxon>Pleosporales</taxon>
        <taxon>Pleosporineae</taxon>
        <taxon>Phaeosphaeriaceae</taxon>
        <taxon>Paraphoma</taxon>
    </lineage>
</organism>
<proteinExistence type="predicted"/>
<gene>
    <name evidence="1" type="ORF">FB567DRAFT_277507</name>
</gene>